<dbReference type="RefSeq" id="WP_253656218.1">
    <property type="nucleotide sequence ID" value="NZ_BAAAOE010000002.1"/>
</dbReference>
<gene>
    <name evidence="2" type="ORF">LX12_003865</name>
</gene>
<name>A0ABT1H7F3_9NOCA</name>
<reference evidence="2 3" key="1">
    <citation type="submission" date="2022-06" db="EMBL/GenBank/DDBJ databases">
        <title>Genomic Encyclopedia of Archaeal and Bacterial Type Strains, Phase II (KMG-II): from individual species to whole genera.</title>
        <authorList>
            <person name="Goeker M."/>
        </authorList>
    </citation>
    <scope>NUCLEOTIDE SEQUENCE [LARGE SCALE GENOMIC DNA]</scope>
    <source>
        <strain evidence="2 3">DSM 45037</strain>
    </source>
</reference>
<comment type="caution">
    <text evidence="2">The sequence shown here is derived from an EMBL/GenBank/DDBJ whole genome shotgun (WGS) entry which is preliminary data.</text>
</comment>
<evidence type="ECO:0000313" key="3">
    <source>
        <dbReference type="Proteomes" id="UP001205740"/>
    </source>
</evidence>
<evidence type="ECO:0000256" key="1">
    <source>
        <dbReference type="SAM" id="MobiDB-lite"/>
    </source>
</evidence>
<organism evidence="2 3">
    <name type="scientific">Williamsia serinedens</name>
    <dbReference type="NCBI Taxonomy" id="391736"/>
    <lineage>
        <taxon>Bacteria</taxon>
        <taxon>Bacillati</taxon>
        <taxon>Actinomycetota</taxon>
        <taxon>Actinomycetes</taxon>
        <taxon>Mycobacteriales</taxon>
        <taxon>Nocardiaceae</taxon>
        <taxon>Williamsia</taxon>
    </lineage>
</organism>
<feature type="region of interest" description="Disordered" evidence="1">
    <location>
        <begin position="43"/>
        <end position="83"/>
    </location>
</feature>
<dbReference type="Proteomes" id="UP001205740">
    <property type="component" value="Unassembled WGS sequence"/>
</dbReference>
<dbReference type="EMBL" id="JAMTCG010000007">
    <property type="protein sequence ID" value="MCP2162657.1"/>
    <property type="molecule type" value="Genomic_DNA"/>
</dbReference>
<accession>A0ABT1H7F3</accession>
<keyword evidence="3" id="KW-1185">Reference proteome</keyword>
<sequence length="103" mass="11489">MELHRELNPDWAFADPHTFLLAEIATLQSSLRFLTAQQLVGFDEDGNPNDVPETFWPATYGPHRTAEEDQPDEPQHDSDDDVARAVADELLLMQGISRGGETA</sequence>
<evidence type="ECO:0000313" key="2">
    <source>
        <dbReference type="EMBL" id="MCP2162657.1"/>
    </source>
</evidence>
<proteinExistence type="predicted"/>
<protein>
    <submittedName>
        <fullName evidence="2">Uncharacterized protein</fullName>
    </submittedName>
</protein>
<feature type="compositionally biased region" description="Basic and acidic residues" evidence="1">
    <location>
        <begin position="73"/>
        <end position="83"/>
    </location>
</feature>